<dbReference type="InterPro" id="IPR036388">
    <property type="entry name" value="WH-like_DNA-bd_sf"/>
</dbReference>
<dbReference type="InterPro" id="IPR005561">
    <property type="entry name" value="ANTAR"/>
</dbReference>
<dbReference type="SMART" id="SM01012">
    <property type="entry name" value="ANTAR"/>
    <property type="match status" value="1"/>
</dbReference>
<evidence type="ECO:0000313" key="4">
    <source>
        <dbReference type="EMBL" id="MBB5803655.1"/>
    </source>
</evidence>
<gene>
    <name evidence="4" type="ORF">F4560_003423</name>
</gene>
<evidence type="ECO:0000259" key="3">
    <source>
        <dbReference type="SMART" id="SM01012"/>
    </source>
</evidence>
<comment type="caution">
    <text evidence="4">The sequence shown here is derived from an EMBL/GenBank/DDBJ whole genome shotgun (WGS) entry which is preliminary data.</text>
</comment>
<proteinExistence type="predicted"/>
<keyword evidence="5" id="KW-1185">Reference proteome</keyword>
<dbReference type="GO" id="GO:0003723">
    <property type="term" value="F:RNA binding"/>
    <property type="evidence" value="ECO:0007669"/>
    <property type="project" value="InterPro"/>
</dbReference>
<dbReference type="EMBL" id="JACHMO010000001">
    <property type="protein sequence ID" value="MBB5803655.1"/>
    <property type="molecule type" value="Genomic_DNA"/>
</dbReference>
<dbReference type="AlphaFoldDB" id="A0A7W9HK29"/>
<dbReference type="Proteomes" id="UP000552097">
    <property type="component" value="Unassembled WGS sequence"/>
</dbReference>
<reference evidence="4 5" key="1">
    <citation type="submission" date="2020-08" db="EMBL/GenBank/DDBJ databases">
        <title>Sequencing the genomes of 1000 actinobacteria strains.</title>
        <authorList>
            <person name="Klenk H.-P."/>
        </authorList>
    </citation>
    <scope>NUCLEOTIDE SEQUENCE [LARGE SCALE GENOMIC DNA]</scope>
    <source>
        <strain evidence="4 5">DSM 45486</strain>
    </source>
</reference>
<dbReference type="Gene3D" id="3.30.450.40">
    <property type="match status" value="1"/>
</dbReference>
<name>A0A7W9HK29_9PSEU</name>
<dbReference type="Pfam" id="PF03861">
    <property type="entry name" value="ANTAR"/>
    <property type="match status" value="1"/>
</dbReference>
<dbReference type="InterPro" id="IPR029016">
    <property type="entry name" value="GAF-like_dom_sf"/>
</dbReference>
<dbReference type="SUPFAM" id="SSF55781">
    <property type="entry name" value="GAF domain-like"/>
    <property type="match status" value="1"/>
</dbReference>
<keyword evidence="1" id="KW-0805">Transcription regulation</keyword>
<keyword evidence="2" id="KW-0804">Transcription</keyword>
<feature type="domain" description="ANTAR" evidence="3">
    <location>
        <begin position="156"/>
        <end position="229"/>
    </location>
</feature>
<dbReference type="RefSeq" id="WP_184921085.1">
    <property type="nucleotide sequence ID" value="NZ_JACHMO010000001.1"/>
</dbReference>
<evidence type="ECO:0000313" key="5">
    <source>
        <dbReference type="Proteomes" id="UP000552097"/>
    </source>
</evidence>
<accession>A0A7W9HK29</accession>
<dbReference type="Gene3D" id="1.10.10.10">
    <property type="entry name" value="Winged helix-like DNA-binding domain superfamily/Winged helix DNA-binding domain"/>
    <property type="match status" value="1"/>
</dbReference>
<evidence type="ECO:0000256" key="1">
    <source>
        <dbReference type="ARBA" id="ARBA00023015"/>
    </source>
</evidence>
<sequence length="242" mass="25390">MVRYTTDRLTRVSGWIAEKAVELDAPVSVGALCQTAVMRLGVSGAVLTMDTSGWPEVRCATDALGAQLTELQVTVGEGPAVDVWRGGGPALVADLDTPSSQARWPMFAPLAVKAGAVSLFALPLCVGAIRVGLLSLYRAEAGHLDAPALADSLAFAELALRLLLDEQAGLNTAGGVAEDVLPLHNPQVHQATGMVAAQLDVGMADAFAHLRARAFAEQTPLSDLAADVVARRRRFDRDGERS</sequence>
<organism evidence="4 5">
    <name type="scientific">Saccharothrix ecbatanensis</name>
    <dbReference type="NCBI Taxonomy" id="1105145"/>
    <lineage>
        <taxon>Bacteria</taxon>
        <taxon>Bacillati</taxon>
        <taxon>Actinomycetota</taxon>
        <taxon>Actinomycetes</taxon>
        <taxon>Pseudonocardiales</taxon>
        <taxon>Pseudonocardiaceae</taxon>
        <taxon>Saccharothrix</taxon>
    </lineage>
</organism>
<protein>
    <recommendedName>
        <fullName evidence="3">ANTAR domain-containing protein</fullName>
    </recommendedName>
</protein>
<evidence type="ECO:0000256" key="2">
    <source>
        <dbReference type="ARBA" id="ARBA00023163"/>
    </source>
</evidence>